<dbReference type="OrthoDB" id="276151at2759"/>
<dbReference type="PROSITE" id="PS51585">
    <property type="entry name" value="SAM_MT_TPMT"/>
    <property type="match status" value="1"/>
</dbReference>
<evidence type="ECO:0000256" key="1">
    <source>
        <dbReference type="ARBA" id="ARBA00022553"/>
    </source>
</evidence>
<dbReference type="PANTHER" id="PTHR32183:SF6">
    <property type="entry name" value="CYSTEINE SULFINATE DESULFINASE_CYSTEINE DESULFURASE AND RELATED ENZYMES"/>
    <property type="match status" value="1"/>
</dbReference>
<dbReference type="Pfam" id="PF05724">
    <property type="entry name" value="TPMT"/>
    <property type="match status" value="1"/>
</dbReference>
<keyword evidence="2" id="KW-0489">Methyltransferase</keyword>
<comment type="caution">
    <text evidence="5">The sequence shown here is derived from an EMBL/GenBank/DDBJ whole genome shotgun (WGS) entry which is preliminary data.</text>
</comment>
<gene>
    <name evidence="5" type="ORF">TRICI_002847</name>
</gene>
<evidence type="ECO:0000313" key="5">
    <source>
        <dbReference type="EMBL" id="KAA8914771.1"/>
    </source>
</evidence>
<dbReference type="SUPFAM" id="SSF53335">
    <property type="entry name" value="S-adenosyl-L-methionine-dependent methyltransferases"/>
    <property type="match status" value="1"/>
</dbReference>
<keyword evidence="3" id="KW-0808">Transferase</keyword>
<evidence type="ECO:0008006" key="7">
    <source>
        <dbReference type="Google" id="ProtNLM"/>
    </source>
</evidence>
<evidence type="ECO:0000256" key="4">
    <source>
        <dbReference type="ARBA" id="ARBA00022691"/>
    </source>
</evidence>
<dbReference type="InterPro" id="IPR008854">
    <property type="entry name" value="TPMT"/>
</dbReference>
<dbReference type="InterPro" id="IPR029063">
    <property type="entry name" value="SAM-dependent_MTases_sf"/>
</dbReference>
<keyword evidence="1" id="KW-0597">Phosphoprotein</keyword>
<keyword evidence="6" id="KW-1185">Reference proteome</keyword>
<dbReference type="Gene3D" id="3.40.50.150">
    <property type="entry name" value="Vaccinia Virus protein VP39"/>
    <property type="match status" value="1"/>
</dbReference>
<dbReference type="VEuPathDB" id="FungiDB:TRICI_002847"/>
<organism evidence="5 6">
    <name type="scientific">Trichomonascus ciferrii</name>
    <dbReference type="NCBI Taxonomy" id="44093"/>
    <lineage>
        <taxon>Eukaryota</taxon>
        <taxon>Fungi</taxon>
        <taxon>Dikarya</taxon>
        <taxon>Ascomycota</taxon>
        <taxon>Saccharomycotina</taxon>
        <taxon>Dipodascomycetes</taxon>
        <taxon>Dipodascales</taxon>
        <taxon>Trichomonascaceae</taxon>
        <taxon>Trichomonascus</taxon>
        <taxon>Trichomonascus ciferrii complex</taxon>
    </lineage>
</organism>
<dbReference type="EMBL" id="SWFS01000194">
    <property type="protein sequence ID" value="KAA8914771.1"/>
    <property type="molecule type" value="Genomic_DNA"/>
</dbReference>
<evidence type="ECO:0000256" key="3">
    <source>
        <dbReference type="ARBA" id="ARBA00022679"/>
    </source>
</evidence>
<evidence type="ECO:0000256" key="2">
    <source>
        <dbReference type="ARBA" id="ARBA00022603"/>
    </source>
</evidence>
<dbReference type="Proteomes" id="UP000761534">
    <property type="component" value="Unassembled WGS sequence"/>
</dbReference>
<accession>A0A642V4U3</accession>
<keyword evidence="4" id="KW-0949">S-adenosyl-L-methionine</keyword>
<dbReference type="AlphaFoldDB" id="A0A642V4U3"/>
<dbReference type="GO" id="GO:0032259">
    <property type="term" value="P:methylation"/>
    <property type="evidence" value="ECO:0007669"/>
    <property type="project" value="UniProtKB-KW"/>
</dbReference>
<dbReference type="PANTHER" id="PTHR32183">
    <property type="match status" value="1"/>
</dbReference>
<proteinExistence type="predicted"/>
<reference evidence="5" key="1">
    <citation type="journal article" date="2019" name="G3 (Bethesda)">
        <title>Genome Assemblies of Two Rare Opportunistic Yeast Pathogens: Diutina rugosa (syn. Candida rugosa) and Trichomonascus ciferrii (syn. Candida ciferrii).</title>
        <authorList>
            <person name="Mixao V."/>
            <person name="Saus E."/>
            <person name="Hansen A.P."/>
            <person name="Lass-Florl C."/>
            <person name="Gabaldon T."/>
        </authorList>
    </citation>
    <scope>NUCLEOTIDE SEQUENCE</scope>
    <source>
        <strain evidence="5">CBS 4856</strain>
    </source>
</reference>
<evidence type="ECO:0000313" key="6">
    <source>
        <dbReference type="Proteomes" id="UP000761534"/>
    </source>
</evidence>
<protein>
    <recommendedName>
        <fullName evidence="7">Methyltransferase domain-containing protein</fullName>
    </recommendedName>
</protein>
<sequence length="208" mass="23301">MVQVVGRRKCPVGSGSPISGVGYDVVMFALHGFDAYGLDVSETGIAEAKKFAALELKEPQSFNFGSFRGSDKNDVGTVLWFTDDFFSDWNKGTQFDIIYDYTFLCALPPTMRRRWADRMAELLNRDGGLLVCLEFPLFKDLSAQGPPWGLKGVHWDLLALGNDGIIHTRTEPTSEEENGNFRRVAYIKPERSNEMSQGTDLVSIYNLK</sequence>
<name>A0A642V4U3_9ASCO</name>
<dbReference type="GO" id="GO:0008757">
    <property type="term" value="F:S-adenosylmethionine-dependent methyltransferase activity"/>
    <property type="evidence" value="ECO:0007669"/>
    <property type="project" value="InterPro"/>
</dbReference>